<dbReference type="Pfam" id="PF00675">
    <property type="entry name" value="Peptidase_M16"/>
    <property type="match status" value="1"/>
</dbReference>
<dbReference type="Proteomes" id="UP000571950">
    <property type="component" value="Unassembled WGS sequence"/>
</dbReference>
<protein>
    <submittedName>
        <fullName evidence="12">Zinc protease</fullName>
        <ecNumber evidence="12">3.4.24.-</ecNumber>
    </submittedName>
</protein>
<dbReference type="PANTHER" id="PTHR43690">
    <property type="entry name" value="NARDILYSIN"/>
    <property type="match status" value="1"/>
</dbReference>
<dbReference type="InterPro" id="IPR001431">
    <property type="entry name" value="Pept_M16_Zn_BS"/>
</dbReference>
<dbReference type="PANTHER" id="PTHR43690:SF17">
    <property type="entry name" value="PROTEIN YHJJ"/>
    <property type="match status" value="1"/>
</dbReference>
<accession>A0A7W6BN43</accession>
<evidence type="ECO:0000313" key="12">
    <source>
        <dbReference type="EMBL" id="MBB3928172.1"/>
    </source>
</evidence>
<keyword evidence="3 12" id="KW-0645">Protease</keyword>
<dbReference type="InterPro" id="IPR011765">
    <property type="entry name" value="Pept_M16_N"/>
</dbReference>
<evidence type="ECO:0000256" key="9">
    <source>
        <dbReference type="SAM" id="Coils"/>
    </source>
</evidence>
<keyword evidence="4" id="KW-0479">Metal-binding</keyword>
<name>A0A7W6BN43_9SPHN</name>
<reference evidence="12 13" key="1">
    <citation type="submission" date="2020-08" db="EMBL/GenBank/DDBJ databases">
        <title>Genomic Encyclopedia of Type Strains, Phase IV (KMG-IV): sequencing the most valuable type-strain genomes for metagenomic binning, comparative biology and taxonomic classification.</title>
        <authorList>
            <person name="Goeker M."/>
        </authorList>
    </citation>
    <scope>NUCLEOTIDE SEQUENCE [LARGE SCALE GENOMIC DNA]</scope>
    <source>
        <strain evidence="12 13">DSM 26189</strain>
    </source>
</reference>
<feature type="domain" description="Peptidase M16 C-terminal" evidence="11">
    <location>
        <begin position="234"/>
        <end position="410"/>
    </location>
</feature>
<comment type="similarity">
    <text evidence="2 8">Belongs to the peptidase M16 family.</text>
</comment>
<feature type="domain" description="Peptidase M16 N-terminal" evidence="10">
    <location>
        <begin position="80"/>
        <end position="197"/>
    </location>
</feature>
<comment type="cofactor">
    <cofactor evidence="1">
        <name>Zn(2+)</name>
        <dbReference type="ChEBI" id="CHEBI:29105"/>
    </cofactor>
</comment>
<evidence type="ECO:0000259" key="10">
    <source>
        <dbReference type="Pfam" id="PF00675"/>
    </source>
</evidence>
<proteinExistence type="inferred from homology"/>
<feature type="domain" description="Peptidase M16 C-terminal" evidence="11">
    <location>
        <begin position="709"/>
        <end position="889"/>
    </location>
</feature>
<dbReference type="Gene3D" id="3.30.830.10">
    <property type="entry name" value="Metalloenzyme, LuxS/M16 peptidase-like"/>
    <property type="match status" value="3"/>
</dbReference>
<dbReference type="InterPro" id="IPR050626">
    <property type="entry name" value="Peptidase_M16"/>
</dbReference>
<evidence type="ECO:0000256" key="2">
    <source>
        <dbReference type="ARBA" id="ARBA00007261"/>
    </source>
</evidence>
<dbReference type="InterPro" id="IPR011249">
    <property type="entry name" value="Metalloenz_LuxS/M16"/>
</dbReference>
<dbReference type="InterPro" id="IPR007863">
    <property type="entry name" value="Peptidase_M16_C"/>
</dbReference>
<dbReference type="EMBL" id="JACIDT010000020">
    <property type="protein sequence ID" value="MBB3928172.1"/>
    <property type="molecule type" value="Genomic_DNA"/>
</dbReference>
<keyword evidence="5 12" id="KW-0378">Hydrolase</keyword>
<keyword evidence="6" id="KW-0862">Zinc</keyword>
<evidence type="ECO:0000256" key="7">
    <source>
        <dbReference type="ARBA" id="ARBA00023049"/>
    </source>
</evidence>
<dbReference type="SUPFAM" id="SSF63411">
    <property type="entry name" value="LuxS/MPP-like metallohydrolase"/>
    <property type="match status" value="3"/>
</dbReference>
<feature type="coiled-coil region" evidence="9">
    <location>
        <begin position="380"/>
        <end position="407"/>
    </location>
</feature>
<keyword evidence="13" id="KW-1185">Reference proteome</keyword>
<dbReference type="GO" id="GO:0046872">
    <property type="term" value="F:metal ion binding"/>
    <property type="evidence" value="ECO:0007669"/>
    <property type="project" value="UniProtKB-KW"/>
</dbReference>
<organism evidence="12 13">
    <name type="scientific">Sphingobium jiangsuense</name>
    <dbReference type="NCBI Taxonomy" id="870476"/>
    <lineage>
        <taxon>Bacteria</taxon>
        <taxon>Pseudomonadati</taxon>
        <taxon>Pseudomonadota</taxon>
        <taxon>Alphaproteobacteria</taxon>
        <taxon>Sphingomonadales</taxon>
        <taxon>Sphingomonadaceae</taxon>
        <taxon>Sphingobium</taxon>
    </lineage>
</organism>
<dbReference type="EC" id="3.4.24.-" evidence="12"/>
<sequence length="962" mass="104193">MNIIARSRLTHSLALILALAGGWSVQIHAREVAPAAATAARQEAPRPWLYENSDVPIDPAWLFGELPNGLRYAIRRNTVPPGQVSIRLRIDAGSLMERPDEKGYAHFMEHLTFRGSKYVPDGESKRLWQRLGVTFGSDSNAQTTPTGTTYALDLPNASPAGLDESVKILAGMMTDPNIIPVAVDAERAVVLAEMREGTNVGTRVGDATRALFFAGQPLGSHAPIGTAETLNAATAATLKAFHDRWYRPANAVISVSGDIDPKAMEALIRKYFSGWKATGKTAPAADFGKPDADAPTSAVVVQPGLPTTVTVAWLRPWQPKADTIVYNQRKLADMVALQMINRRLEEAARRGTASFLQASVDVQDVSRSVNGTFLSITALGEDWEKALQDARAIIEDAKRALATTQEIDREFAEMETVLAIGVENQDTEPSARQASDLVSAVDIRETTVSPQAALDIYRSARAIMTPDYMLEATRRTFTGDATRAMLVMPKAQPNAEARLAAALETPVEAASDVRLSASTVTMDDLPKLPPAGKVVSDEQLGTSGIRQIAFANGVKLMLFANDAETGKVRVNVRFGHGMLDLSPRQVEPTWAANYVLAANGIGKLGQREMDDLTNGRRLGFDFGIDDDAFELGALTRPADYKDQLRLFATKLAFPGWAGEPVERAKAGLLAAYDVSSTSPNAVLGRDLVWLLRDKDMRFRTPDKAEISALTPDRFKAFWAPILASGPIEVQLFGDVKPEEAVAAVAETFGALPARKARPVDPANAGIRFPAHNDRPLVLTHDGDRDQAAAVIAWPTGAGLDDTREARQLDILAQIISDRLFEKLRAVDGAAYSPQATSDWPLGFGKGQGYLAVVSQLKPERIDYFYKLVDEIAADLASRPVSNDELQRTLAPMAQLLTRASTGNAFWMSLLEGGTQDPRTITAMQTMMRDTLQVTAEDLQTLAAKYLVAGKSYSVTVLPKGGE</sequence>
<dbReference type="AlphaFoldDB" id="A0A7W6BN43"/>
<evidence type="ECO:0000256" key="6">
    <source>
        <dbReference type="ARBA" id="ARBA00022833"/>
    </source>
</evidence>
<evidence type="ECO:0000313" key="13">
    <source>
        <dbReference type="Proteomes" id="UP000571950"/>
    </source>
</evidence>
<dbReference type="GO" id="GO:0004222">
    <property type="term" value="F:metalloendopeptidase activity"/>
    <property type="evidence" value="ECO:0007669"/>
    <property type="project" value="InterPro"/>
</dbReference>
<evidence type="ECO:0000256" key="5">
    <source>
        <dbReference type="ARBA" id="ARBA00022801"/>
    </source>
</evidence>
<evidence type="ECO:0000256" key="3">
    <source>
        <dbReference type="ARBA" id="ARBA00022670"/>
    </source>
</evidence>
<dbReference type="GO" id="GO:0006508">
    <property type="term" value="P:proteolysis"/>
    <property type="evidence" value="ECO:0007669"/>
    <property type="project" value="UniProtKB-KW"/>
</dbReference>
<gene>
    <name evidence="12" type="ORF">GGR43_003914</name>
</gene>
<keyword evidence="9" id="KW-0175">Coiled coil</keyword>
<evidence type="ECO:0000256" key="1">
    <source>
        <dbReference type="ARBA" id="ARBA00001947"/>
    </source>
</evidence>
<evidence type="ECO:0000256" key="8">
    <source>
        <dbReference type="RuleBase" id="RU004447"/>
    </source>
</evidence>
<evidence type="ECO:0000259" key="11">
    <source>
        <dbReference type="Pfam" id="PF05193"/>
    </source>
</evidence>
<evidence type="ECO:0000256" key="4">
    <source>
        <dbReference type="ARBA" id="ARBA00022723"/>
    </source>
</evidence>
<comment type="caution">
    <text evidence="12">The sequence shown here is derived from an EMBL/GenBank/DDBJ whole genome shotgun (WGS) entry which is preliminary data.</text>
</comment>
<dbReference type="PROSITE" id="PS00143">
    <property type="entry name" value="INSULINASE"/>
    <property type="match status" value="1"/>
</dbReference>
<keyword evidence="7" id="KW-0482">Metalloprotease</keyword>
<dbReference type="RefSeq" id="WP_188073466.1">
    <property type="nucleotide sequence ID" value="NZ_BSPS01000129.1"/>
</dbReference>
<dbReference type="Pfam" id="PF05193">
    <property type="entry name" value="Peptidase_M16_C"/>
    <property type="match status" value="2"/>
</dbReference>